<dbReference type="AlphaFoldDB" id="A0A1F7RVE4"/>
<evidence type="ECO:0000313" key="2">
    <source>
        <dbReference type="EMBL" id="OGL45513.1"/>
    </source>
</evidence>
<dbReference type="SMART" id="SM00748">
    <property type="entry name" value="HEPN"/>
    <property type="match status" value="1"/>
</dbReference>
<comment type="caution">
    <text evidence="2">The sequence shown here is derived from an EMBL/GenBank/DDBJ whole genome shotgun (WGS) entry which is preliminary data.</text>
</comment>
<sequence length="134" mass="15355">MKSDKINAVNAWLKKAENDLRTAEYTMTMDAPPYDIVCFHAQQCAEKYIKGFLTFHELDSPKTHSIEDLVLLCKDIAPSLESEIGAVEVLSIYAVETRYPSEMYYEIPEEKAREAIEFAKKVRSVVLKYLEGKI</sequence>
<dbReference type="PROSITE" id="PS50910">
    <property type="entry name" value="HEPN"/>
    <property type="match status" value="1"/>
</dbReference>
<dbReference type="InterPro" id="IPR007842">
    <property type="entry name" value="HEPN_dom"/>
</dbReference>
<protein>
    <recommendedName>
        <fullName evidence="1">HEPN domain-containing protein</fullName>
    </recommendedName>
</protein>
<dbReference type="EMBL" id="MGDE01000130">
    <property type="protein sequence ID" value="OGL45513.1"/>
    <property type="molecule type" value="Genomic_DNA"/>
</dbReference>
<dbReference type="Pfam" id="PF05168">
    <property type="entry name" value="HEPN"/>
    <property type="match status" value="1"/>
</dbReference>
<evidence type="ECO:0000313" key="3">
    <source>
        <dbReference type="Proteomes" id="UP000178797"/>
    </source>
</evidence>
<feature type="domain" description="HEPN" evidence="1">
    <location>
        <begin position="15"/>
        <end position="122"/>
    </location>
</feature>
<evidence type="ECO:0000259" key="1">
    <source>
        <dbReference type="PROSITE" id="PS50910"/>
    </source>
</evidence>
<proteinExistence type="predicted"/>
<organism evidence="2 3">
    <name type="scientific">Candidatus Schekmanbacteria bacterium RBG_16_38_10</name>
    <dbReference type="NCBI Taxonomy" id="1817879"/>
    <lineage>
        <taxon>Bacteria</taxon>
        <taxon>Candidatus Schekmaniibacteriota</taxon>
    </lineage>
</organism>
<reference evidence="2 3" key="1">
    <citation type="journal article" date="2016" name="Nat. Commun.">
        <title>Thousands of microbial genomes shed light on interconnected biogeochemical processes in an aquifer system.</title>
        <authorList>
            <person name="Anantharaman K."/>
            <person name="Brown C.T."/>
            <person name="Hug L.A."/>
            <person name="Sharon I."/>
            <person name="Castelle C.J."/>
            <person name="Probst A.J."/>
            <person name="Thomas B.C."/>
            <person name="Singh A."/>
            <person name="Wilkins M.J."/>
            <person name="Karaoz U."/>
            <person name="Brodie E.L."/>
            <person name="Williams K.H."/>
            <person name="Hubbard S.S."/>
            <person name="Banfield J.F."/>
        </authorList>
    </citation>
    <scope>NUCLEOTIDE SEQUENCE [LARGE SCALE GENOMIC DNA]</scope>
</reference>
<dbReference type="Proteomes" id="UP000178797">
    <property type="component" value="Unassembled WGS sequence"/>
</dbReference>
<name>A0A1F7RVE4_9BACT</name>
<dbReference type="Gene3D" id="1.20.120.330">
    <property type="entry name" value="Nucleotidyltransferases domain 2"/>
    <property type="match status" value="1"/>
</dbReference>
<accession>A0A1F7RVE4</accession>
<gene>
    <name evidence="2" type="ORF">A2W05_06390</name>
</gene>
<dbReference type="SUPFAM" id="SSF81593">
    <property type="entry name" value="Nucleotidyltransferase substrate binding subunit/domain"/>
    <property type="match status" value="1"/>
</dbReference>